<evidence type="ECO:0000256" key="6">
    <source>
        <dbReference type="ARBA" id="ARBA00022741"/>
    </source>
</evidence>
<dbReference type="Pfam" id="PF23166">
    <property type="entry name" value="Ig_N_CWD1"/>
    <property type="match status" value="2"/>
</dbReference>
<evidence type="ECO:0000256" key="7">
    <source>
        <dbReference type="ARBA" id="ARBA00022777"/>
    </source>
</evidence>
<dbReference type="Pfam" id="PF23229">
    <property type="entry name" value="DUF7067"/>
    <property type="match status" value="2"/>
</dbReference>
<evidence type="ECO:0000259" key="12">
    <source>
        <dbReference type="Pfam" id="PF01326"/>
    </source>
</evidence>
<protein>
    <recommendedName>
        <fullName evidence="18">Pyruvate phosphate dikinase AMP/ATP-binding domain-containing protein</fullName>
    </recommendedName>
</protein>
<proteinExistence type="inferred from homology"/>
<dbReference type="GO" id="GO:0005524">
    <property type="term" value="F:ATP binding"/>
    <property type="evidence" value="ECO:0007669"/>
    <property type="project" value="UniProtKB-KW"/>
</dbReference>
<dbReference type="Pfam" id="PF01326">
    <property type="entry name" value="PPDK_N"/>
    <property type="match status" value="1"/>
</dbReference>
<dbReference type="EMBL" id="WHWC01000005">
    <property type="protein sequence ID" value="KAG8383220.1"/>
    <property type="molecule type" value="Genomic_DNA"/>
</dbReference>
<feature type="domain" description="Alpha-glucan water dikinase phosphohistidine-like" evidence="13">
    <location>
        <begin position="1009"/>
        <end position="1122"/>
    </location>
</feature>
<dbReference type="GO" id="GO:0046872">
    <property type="term" value="F:metal ion binding"/>
    <property type="evidence" value="ECO:0007669"/>
    <property type="project" value="UniProtKB-KW"/>
</dbReference>
<evidence type="ECO:0000256" key="2">
    <source>
        <dbReference type="ARBA" id="ARBA00007837"/>
    </source>
</evidence>
<keyword evidence="6" id="KW-0547">Nucleotide-binding</keyword>
<dbReference type="GO" id="GO:0016301">
    <property type="term" value="F:kinase activity"/>
    <property type="evidence" value="ECO:0007669"/>
    <property type="project" value="UniProtKB-KW"/>
</dbReference>
<dbReference type="Proteomes" id="UP000826271">
    <property type="component" value="Unassembled WGS sequence"/>
</dbReference>
<gene>
    <name evidence="16" type="ORF">BUALT_Bualt05G0161800</name>
</gene>
<comment type="cofactor">
    <cofactor evidence="1">
        <name>Mg(2+)</name>
        <dbReference type="ChEBI" id="CHEBI:18420"/>
    </cofactor>
</comment>
<feature type="region of interest" description="Disordered" evidence="11">
    <location>
        <begin position="270"/>
        <end position="294"/>
    </location>
</feature>
<dbReference type="PANTHER" id="PTHR46999">
    <property type="entry name" value="ALPHA-GLUCAN WATER DIKINASE 1, CHLOROPLASTIC-RELATED"/>
    <property type="match status" value="1"/>
</dbReference>
<organism evidence="16 17">
    <name type="scientific">Buddleja alternifolia</name>
    <dbReference type="NCBI Taxonomy" id="168488"/>
    <lineage>
        <taxon>Eukaryota</taxon>
        <taxon>Viridiplantae</taxon>
        <taxon>Streptophyta</taxon>
        <taxon>Embryophyta</taxon>
        <taxon>Tracheophyta</taxon>
        <taxon>Spermatophyta</taxon>
        <taxon>Magnoliopsida</taxon>
        <taxon>eudicotyledons</taxon>
        <taxon>Gunneridae</taxon>
        <taxon>Pentapetalae</taxon>
        <taxon>asterids</taxon>
        <taxon>lamiids</taxon>
        <taxon>Lamiales</taxon>
        <taxon>Scrophulariaceae</taxon>
        <taxon>Buddlejeae</taxon>
        <taxon>Buddleja</taxon>
    </lineage>
</organism>
<keyword evidence="5" id="KW-0479">Metal-binding</keyword>
<evidence type="ECO:0008006" key="18">
    <source>
        <dbReference type="Google" id="ProtNLM"/>
    </source>
</evidence>
<feature type="domain" description="Alpha-glucan water dikinase-like N-terminal Ig-like" evidence="14">
    <location>
        <begin position="424"/>
        <end position="543"/>
    </location>
</feature>
<dbReference type="InterPro" id="IPR055495">
    <property type="entry name" value="CWD_DUF7067"/>
</dbReference>
<keyword evidence="17" id="KW-1185">Reference proteome</keyword>
<dbReference type="Gene3D" id="3.30.470.20">
    <property type="entry name" value="ATP-grasp fold, B domain"/>
    <property type="match status" value="1"/>
</dbReference>
<evidence type="ECO:0000259" key="14">
    <source>
        <dbReference type="Pfam" id="PF23166"/>
    </source>
</evidence>
<keyword evidence="7" id="KW-0418">Kinase</keyword>
<keyword evidence="4" id="KW-0808">Transferase</keyword>
<evidence type="ECO:0000259" key="15">
    <source>
        <dbReference type="Pfam" id="PF23229"/>
    </source>
</evidence>
<reference evidence="16" key="1">
    <citation type="submission" date="2019-10" db="EMBL/GenBank/DDBJ databases">
        <authorList>
            <person name="Zhang R."/>
            <person name="Pan Y."/>
            <person name="Wang J."/>
            <person name="Ma R."/>
            <person name="Yu S."/>
        </authorList>
    </citation>
    <scope>NUCLEOTIDE SEQUENCE</scope>
    <source>
        <strain evidence="16">LA-IB0</strain>
        <tissue evidence="16">Leaf</tissue>
    </source>
</reference>
<evidence type="ECO:0000256" key="1">
    <source>
        <dbReference type="ARBA" id="ARBA00001946"/>
    </source>
</evidence>
<dbReference type="InterPro" id="IPR002192">
    <property type="entry name" value="PPDK_AMP/ATP-bd"/>
</dbReference>
<feature type="domain" description="DUF7067" evidence="15">
    <location>
        <begin position="298"/>
        <end position="352"/>
    </location>
</feature>
<feature type="domain" description="Pyruvate phosphate dikinase AMP/ATP-binding" evidence="12">
    <location>
        <begin position="1272"/>
        <end position="1467"/>
    </location>
</feature>
<evidence type="ECO:0000256" key="5">
    <source>
        <dbReference type="ARBA" id="ARBA00022723"/>
    </source>
</evidence>
<evidence type="ECO:0000256" key="9">
    <source>
        <dbReference type="ARBA" id="ARBA00022842"/>
    </source>
</evidence>
<dbReference type="InterPro" id="IPR013815">
    <property type="entry name" value="ATP_grasp_subdomain_1"/>
</dbReference>
<name>A0AAV6XW40_9LAMI</name>
<evidence type="ECO:0000256" key="8">
    <source>
        <dbReference type="ARBA" id="ARBA00022840"/>
    </source>
</evidence>
<evidence type="ECO:0000256" key="11">
    <source>
        <dbReference type="SAM" id="MobiDB-lite"/>
    </source>
</evidence>
<dbReference type="PANTHER" id="PTHR46999:SF1">
    <property type="entry name" value="ALPHA-GLUCAN WATER DIKINASE 1, CHLOROPLASTIC"/>
    <property type="match status" value="1"/>
</dbReference>
<dbReference type="Gene3D" id="3.30.1490.20">
    <property type="entry name" value="ATP-grasp fold, A domain"/>
    <property type="match status" value="1"/>
</dbReference>
<evidence type="ECO:0000256" key="3">
    <source>
        <dbReference type="ARBA" id="ARBA00011738"/>
    </source>
</evidence>
<accession>A0AAV6XW40</accession>
<dbReference type="InterPro" id="IPR056301">
    <property type="entry name" value="GWD-like_N_Ig"/>
</dbReference>
<dbReference type="Pfam" id="PF22973">
    <property type="entry name" value="GWD1_pHisD"/>
    <property type="match status" value="1"/>
</dbReference>
<evidence type="ECO:0000313" key="17">
    <source>
        <dbReference type="Proteomes" id="UP000826271"/>
    </source>
</evidence>
<comment type="subunit">
    <text evidence="3">Homodimer.</text>
</comment>
<evidence type="ECO:0000313" key="16">
    <source>
        <dbReference type="EMBL" id="KAG8383220.1"/>
    </source>
</evidence>
<sequence>MSNSIGNNLLHQSLLSPTVLEHQNRVNFSTGGNNLYQPQANSVIHKSKLSTEFRGNKLTVQKHKLRMGKKQAVSRSPRAVLTSDTSSKQLAEKFNLDGNIELQVDVEPPVSGSVSQVNILITSSSDSLLLHWGAIKSKKQNWILPHRRPVGSMVYNNQALRSPFVKSGSNSILRIEIDDPEIQALEFLVFDEAKNKWYKNAGGNFHIKLSVRESRNSSVSIPEDLVQLQSYLRWERKGKQMYTPEQEKEEYEAARMELLEEIARGTSVQDLRTKLTGKNDTSESKKQPVSGTKSKIPDDLVQIQAYIRWEKAGKPNYSPEQQLKEFEEARKELQIELDRGASVDEIQKKIAKGEIKTKAAKQLAKKSYFTVERIQRKKRDVMHLLSKFPGMPVEENIASEPQIPSAIQQYGKTKEDHIDGPIVKKKIYKLADKELLVLVAKPSGNTKVYLATDLSEPVVLHWALSKTPGEWVAPPSTVLSADSVSLENAAETKFSVSSLDNQTCKVQTLEITIEDDSFVGMPFVLVSGENWIKNSGSDFYVEFNTKSMEVQKDAGDGKGTSKNLLDKIAELESEAQKSFMHRFNVAADLMEQATNAGELGLAAILVWMRFMATRQLIWNKNYNVKPREISKAQDRLTDLLQNVYRSHPHYREILRMIMSTVGRGGEGDVGQRIRDEILVIQRNNDCKGGMMEEWHQKLHNNTSPDDVVICQALIDYIKNDFDIGVYWKTLNDNGITKERLLSYDRAIHNEPKFRRDQKDGLLRDLGNYMRTLKAVHSGADLESAAANCMGYRDEGQGFMVGVQINPVSGLPSGFSELLQFVLLHIEDRNVEGLLEGLLEARQDLRPLLSKQNDRLKDLIFLDIALDSAIRTTVERGYEELNNASPEKIMYFIYLVAENLALSVDNNEDLVYCLKGWNQALSMVKSKDDHWALFAKSVLDRTRLALASKSESYDQLLQPSAEYLGARLGVDQWAVNIFTEEIIRAGSAASLSSLLNRLDPILRQTANLGSWQVISPVEAIGYVVVVDELLSVQNKTYSKPTILVAKSVRGEEEIPDGAVAVLTPDMPDVLSHVSVRARNSKVCFATCFDSSILADIQAKEGKLLHLEPTSADVVYSEMEEDELESSTDSKEVSSAPSLTLVRKQFSGRYAISSEEFTSEMVGAKSRNIAHLKGKVPSWVNIPTSVALPFGVFETVLSDPLNQVVAKKLQILKEKLDEGNSSDLGEIRDTVLELSAPPQLVKELKETMQRSDMPWPGDEGPQRWEQAWMAIKKASVWASKWNERAYFSTRKVKLDHDYLCMAVLVQEIINADYAFVIHTTNPSSEDSSEIYAEVVKGLGETLVGAYPGRALSFICKKNDLNSPQVLGYPSKPIGLFIRRSIIFRSDSNGEDLEGYAGAGLYDSVPMDEEDKVVLDYSSDPLIADSKFRHSILSSIARAGSAIEELYGSAQDIEGVVKDGKIYVVQTRPQM</sequence>
<keyword evidence="9" id="KW-0460">Magnesium</keyword>
<evidence type="ECO:0000259" key="13">
    <source>
        <dbReference type="Pfam" id="PF22973"/>
    </source>
</evidence>
<evidence type="ECO:0000256" key="4">
    <source>
        <dbReference type="ARBA" id="ARBA00022679"/>
    </source>
</evidence>
<feature type="domain" description="Alpha-glucan water dikinase-like N-terminal Ig-like" evidence="14">
    <location>
        <begin position="91"/>
        <end position="209"/>
    </location>
</feature>
<keyword evidence="8" id="KW-0067">ATP-binding</keyword>
<dbReference type="InterPro" id="IPR054481">
    <property type="entry name" value="GWD1_pHisD"/>
</dbReference>
<evidence type="ECO:0000256" key="10">
    <source>
        <dbReference type="ARBA" id="ARBA00023277"/>
    </source>
</evidence>
<feature type="domain" description="DUF7067" evidence="15">
    <location>
        <begin position="223"/>
        <end position="277"/>
    </location>
</feature>
<dbReference type="SUPFAM" id="SSF56059">
    <property type="entry name" value="Glutathione synthetase ATP-binding domain-like"/>
    <property type="match status" value="1"/>
</dbReference>
<comment type="caution">
    <text evidence="16">The sequence shown here is derived from an EMBL/GenBank/DDBJ whole genome shotgun (WGS) entry which is preliminary data.</text>
</comment>
<keyword evidence="10" id="KW-0119">Carbohydrate metabolism</keyword>
<comment type="similarity">
    <text evidence="2">Belongs to the PEP-utilizing enzyme family.</text>
</comment>